<accession>A0A0M0HQF2</accession>
<comment type="caution">
    <text evidence="1">The sequence shown here is derived from an EMBL/GenBank/DDBJ whole genome shotgun (WGS) entry which is preliminary data.</text>
</comment>
<dbReference type="AlphaFoldDB" id="A0A0M0HQF2"/>
<proteinExistence type="predicted"/>
<dbReference type="Proteomes" id="UP000037515">
    <property type="component" value="Unassembled WGS sequence"/>
</dbReference>
<gene>
    <name evidence="1" type="ORF">AKJ17_05015</name>
</gene>
<dbReference type="RefSeq" id="WP_053394685.1">
    <property type="nucleotide sequence ID" value="NZ_LHPJ01000005.1"/>
</dbReference>
<evidence type="ECO:0000313" key="2">
    <source>
        <dbReference type="Proteomes" id="UP000037515"/>
    </source>
</evidence>
<dbReference type="InterPro" id="IPR014825">
    <property type="entry name" value="DNA_alkylation"/>
</dbReference>
<reference evidence="2" key="1">
    <citation type="submission" date="2015-08" db="EMBL/GenBank/DDBJ databases">
        <title>Vibrio galatheae sp. nov., a novel member of the Vibrionaceae family isolated from the Solomon Islands.</title>
        <authorList>
            <person name="Giubergia S."/>
            <person name="Machado H."/>
            <person name="Mateiu R.V."/>
            <person name="Gram L."/>
        </authorList>
    </citation>
    <scope>NUCLEOTIDE SEQUENCE [LARGE SCALE GENOMIC DNA]</scope>
    <source>
        <strain evidence="2">DSM 19584</strain>
    </source>
</reference>
<dbReference type="Pfam" id="PF08713">
    <property type="entry name" value="DNA_alkylation"/>
    <property type="match status" value="1"/>
</dbReference>
<dbReference type="STRING" id="693.AKJ17_05015"/>
<dbReference type="SUPFAM" id="SSF48371">
    <property type="entry name" value="ARM repeat"/>
    <property type="match status" value="1"/>
</dbReference>
<organism evidence="1 2">
    <name type="scientific">Vibrio nereis</name>
    <dbReference type="NCBI Taxonomy" id="693"/>
    <lineage>
        <taxon>Bacteria</taxon>
        <taxon>Pseudomonadati</taxon>
        <taxon>Pseudomonadota</taxon>
        <taxon>Gammaproteobacteria</taxon>
        <taxon>Vibrionales</taxon>
        <taxon>Vibrionaceae</taxon>
        <taxon>Vibrio</taxon>
    </lineage>
</organism>
<dbReference type="InterPro" id="IPR016024">
    <property type="entry name" value="ARM-type_fold"/>
</dbReference>
<name>A0A0M0HQF2_VIBNE</name>
<sequence length="59" mass="6481">MPKSAVVKSIGWALRKFSKTNAYAVVSFIEQQSTQGLAKREGLKWLSKTSSSLIAHQSV</sequence>
<dbReference type="EMBL" id="LHPJ01000005">
    <property type="protein sequence ID" value="KOO04271.1"/>
    <property type="molecule type" value="Genomic_DNA"/>
</dbReference>
<keyword evidence="2" id="KW-1185">Reference proteome</keyword>
<protein>
    <submittedName>
        <fullName evidence="1">Uncharacterized protein</fullName>
    </submittedName>
</protein>
<dbReference type="Gene3D" id="1.25.40.290">
    <property type="entry name" value="ARM repeat domains"/>
    <property type="match status" value="1"/>
</dbReference>
<dbReference type="OrthoDB" id="9775346at2"/>
<evidence type="ECO:0000313" key="1">
    <source>
        <dbReference type="EMBL" id="KOO04271.1"/>
    </source>
</evidence>